<keyword evidence="7" id="KW-0807">Transducer</keyword>
<evidence type="ECO:0000256" key="6">
    <source>
        <dbReference type="ARBA" id="ARBA00023170"/>
    </source>
</evidence>
<dbReference type="GO" id="GO:0012505">
    <property type="term" value="C:endomembrane system"/>
    <property type="evidence" value="ECO:0007669"/>
    <property type="project" value="UniProtKB-SubCell"/>
</dbReference>
<evidence type="ECO:0000256" key="7">
    <source>
        <dbReference type="ARBA" id="ARBA00023224"/>
    </source>
</evidence>
<keyword evidence="10" id="KW-1185">Reference proteome</keyword>
<keyword evidence="6 9" id="KW-0675">Receptor</keyword>
<evidence type="ECO:0000313" key="10">
    <source>
        <dbReference type="Proteomes" id="UP000037510"/>
    </source>
</evidence>
<dbReference type="AlphaFoldDB" id="A0A0L7KLC6"/>
<accession>A0A0L7KLC6</accession>
<sequence>MISKVIILLVILTRTLSQLCDKEQAIDISKGTHLPHKVIYHESIKYERDEYFLDENGREMGCICLKKQCISKCCPFGLGYSMKDKTCVSDVDDFDPPVWDKYRLLEQKANDTFHFIFGKRNCTLPELRIVIGRATTGYHVQTVREY</sequence>
<proteinExistence type="inferred from homology"/>
<dbReference type="SUPFAM" id="SSF63877">
    <property type="entry name" value="Methuselah ectodomain"/>
    <property type="match status" value="1"/>
</dbReference>
<comment type="caution">
    <text evidence="9">The sequence shown here is derived from an EMBL/GenBank/DDBJ whole genome shotgun (WGS) entry which is preliminary data.</text>
</comment>
<evidence type="ECO:0000256" key="8">
    <source>
        <dbReference type="SAM" id="SignalP"/>
    </source>
</evidence>
<evidence type="ECO:0000256" key="2">
    <source>
        <dbReference type="ARBA" id="ARBA00008979"/>
    </source>
</evidence>
<evidence type="ECO:0000256" key="5">
    <source>
        <dbReference type="ARBA" id="ARBA00023040"/>
    </source>
</evidence>
<feature type="signal peptide" evidence="8">
    <location>
        <begin position="1"/>
        <end position="17"/>
    </location>
</feature>
<evidence type="ECO:0000313" key="9">
    <source>
        <dbReference type="EMBL" id="KOB64117.1"/>
    </source>
</evidence>
<evidence type="ECO:0000256" key="1">
    <source>
        <dbReference type="ARBA" id="ARBA00004127"/>
    </source>
</evidence>
<organism evidence="9 10">
    <name type="scientific">Operophtera brumata</name>
    <name type="common">Winter moth</name>
    <name type="synonym">Phalaena brumata</name>
    <dbReference type="NCBI Taxonomy" id="104452"/>
    <lineage>
        <taxon>Eukaryota</taxon>
        <taxon>Metazoa</taxon>
        <taxon>Ecdysozoa</taxon>
        <taxon>Arthropoda</taxon>
        <taxon>Hexapoda</taxon>
        <taxon>Insecta</taxon>
        <taxon>Pterygota</taxon>
        <taxon>Neoptera</taxon>
        <taxon>Endopterygota</taxon>
        <taxon>Lepidoptera</taxon>
        <taxon>Glossata</taxon>
        <taxon>Ditrysia</taxon>
        <taxon>Geometroidea</taxon>
        <taxon>Geometridae</taxon>
        <taxon>Larentiinae</taxon>
        <taxon>Operophtera</taxon>
    </lineage>
</organism>
<dbReference type="GO" id="GO:0004930">
    <property type="term" value="F:G protein-coupled receptor activity"/>
    <property type="evidence" value="ECO:0007669"/>
    <property type="project" value="UniProtKB-KW"/>
</dbReference>
<reference evidence="9 10" key="1">
    <citation type="journal article" date="2015" name="Genome Biol. Evol.">
        <title>The genome of winter moth (Operophtera brumata) provides a genomic perspective on sexual dimorphism and phenology.</title>
        <authorList>
            <person name="Derks M.F."/>
            <person name="Smit S."/>
            <person name="Salis L."/>
            <person name="Schijlen E."/>
            <person name="Bossers A."/>
            <person name="Mateman C."/>
            <person name="Pijl A.S."/>
            <person name="de Ridder D."/>
            <person name="Groenen M.A."/>
            <person name="Visser M.E."/>
            <person name="Megens H.J."/>
        </authorList>
    </citation>
    <scope>NUCLEOTIDE SEQUENCE [LARGE SCALE GENOMIC DNA]</scope>
    <source>
        <strain evidence="9">WM2013NL</strain>
        <tissue evidence="9">Head and thorax</tissue>
    </source>
</reference>
<dbReference type="EMBL" id="JTDY01009085">
    <property type="protein sequence ID" value="KOB64117.1"/>
    <property type="molecule type" value="Genomic_DNA"/>
</dbReference>
<keyword evidence="4" id="KW-0472">Membrane</keyword>
<evidence type="ECO:0000256" key="3">
    <source>
        <dbReference type="ARBA" id="ARBA00022692"/>
    </source>
</evidence>
<protein>
    <submittedName>
        <fullName evidence="9">G protein-coupled receptor</fullName>
    </submittedName>
</protein>
<keyword evidence="4" id="KW-1133">Transmembrane helix</keyword>
<keyword evidence="8" id="KW-0732">Signal</keyword>
<name>A0A0L7KLC6_OPEBR</name>
<feature type="chain" id="PRO_5005572679" evidence="8">
    <location>
        <begin position="18"/>
        <end position="146"/>
    </location>
</feature>
<keyword evidence="3" id="KW-0812">Transmembrane</keyword>
<comment type="similarity">
    <text evidence="2">Belongs to the G-protein coupled receptor 2 family. Mth subfamily.</text>
</comment>
<evidence type="ECO:0000256" key="4">
    <source>
        <dbReference type="ARBA" id="ARBA00022989"/>
    </source>
</evidence>
<dbReference type="InterPro" id="IPR036272">
    <property type="entry name" value="Methuselah_N_sf"/>
</dbReference>
<gene>
    <name evidence="9" type="ORF">OBRU01_24547</name>
</gene>
<comment type="subcellular location">
    <subcellularLocation>
        <location evidence="1">Endomembrane system</location>
        <topology evidence="1">Multi-pass membrane protein</topology>
    </subcellularLocation>
</comment>
<dbReference type="Proteomes" id="UP000037510">
    <property type="component" value="Unassembled WGS sequence"/>
</dbReference>
<keyword evidence="5" id="KW-0297">G-protein coupled receptor</keyword>